<evidence type="ECO:0000256" key="4">
    <source>
        <dbReference type="ARBA" id="ARBA00022741"/>
    </source>
</evidence>
<dbReference type="SUPFAM" id="SSF50998">
    <property type="entry name" value="Quinoprotein alcohol dehydrogenase-like"/>
    <property type="match status" value="3"/>
</dbReference>
<keyword evidence="2" id="KW-0723">Serine/threonine-protein kinase</keyword>
<dbReference type="EC" id="2.7.11.1" evidence="1"/>
<name>A0AA41TXL5_9ACTN</name>
<keyword evidence="6 7" id="KW-0067">ATP-binding</keyword>
<dbReference type="Proteomes" id="UP001165378">
    <property type="component" value="Unassembled WGS sequence"/>
</dbReference>
<reference evidence="10" key="1">
    <citation type="submission" date="2022-01" db="EMBL/GenBank/DDBJ databases">
        <title>Genome-Based Taxonomic Classification of the Phylum Actinobacteria.</title>
        <authorList>
            <person name="Gao Y."/>
        </authorList>
    </citation>
    <scope>NUCLEOTIDE SEQUENCE</scope>
    <source>
        <strain evidence="10">KLBMP 8922</strain>
    </source>
</reference>
<dbReference type="EMBL" id="JAKFHA010000003">
    <property type="protein sequence ID" value="MCF2526963.1"/>
    <property type="molecule type" value="Genomic_DNA"/>
</dbReference>
<dbReference type="SMART" id="SM00220">
    <property type="entry name" value="S_TKc"/>
    <property type="match status" value="1"/>
</dbReference>
<feature type="compositionally biased region" description="Polar residues" evidence="8">
    <location>
        <begin position="374"/>
        <end position="384"/>
    </location>
</feature>
<dbReference type="InterPro" id="IPR002372">
    <property type="entry name" value="PQQ_rpt_dom"/>
</dbReference>
<protein>
    <recommendedName>
        <fullName evidence="1">non-specific serine/threonine protein kinase</fullName>
        <ecNumber evidence="1">2.7.11.1</ecNumber>
    </recommendedName>
</protein>
<feature type="region of interest" description="Disordered" evidence="8">
    <location>
        <begin position="281"/>
        <end position="336"/>
    </location>
</feature>
<sequence length="720" mass="74581">MRVLAGRYELVRFVGRGGMGEVWEARDRLIERRVAVKLLPHARSDASGAALFFREARTAGALHHPGVVTVHDLGEDEADGTLFLVMEYLEGRDLAAVLAATGPPPVRTAGEWAAQAAEALARAHGAGIVHRDLKPANLMLTDEGRIKILDFGIARFVAASAPSSNVMGTLAYMPPERLDEQPGDARSDLYSLGCVVHELLTGQVPFQASGPVAMINAHLRATPKRPGELRGGVPAELDELVLALLEKEPRDRPASADEVCRRLRAAVGLPLEGSAASALPPVSVSQTVPAASARSRAAGRDAGPDAERNADRVAGPDAGAGRPAAPRSPRDPGSKSAVRRRALWLAAAAVAAGGISAVLELVDSPDERKGQSGDGSQTLPSQSGVGRATVKKPWAFSTSDEVSSSPVVVNRVVYIGSDDKYVYAIDVATGLARWTFPTSGKVTTAPVAADGIVYVGSGDGNVYALDAATGARRWAYAVGAEVGSSPAVADRVVYVAGWDNGLHALDAATGTKKWVQPIGNNLGSAPAVAGGVVYIGSWDKNVYALNAATGATKWTFRTGAEVSSSPVVADGVVYVGSDDSNVYALDAATGAKKWAFATGDKVNSSPAVAGGLVYFGSRDDTVYAVDAATGVKKWTFRTAESRFPAAGAYSSPEVAGGVVYIGSRDMNVYALDAATGAKKWAYTTGHLVGSSPAVADGMVYVGSRDRKIYALDAATGAGPA</sequence>
<dbReference type="PANTHER" id="PTHR44394">
    <property type="entry name" value="BETA-ALANINE-ACTIVATING ENZYME"/>
    <property type="match status" value="1"/>
</dbReference>
<dbReference type="Gene3D" id="3.30.200.20">
    <property type="entry name" value="Phosphorylase Kinase, domain 1"/>
    <property type="match status" value="1"/>
</dbReference>
<evidence type="ECO:0000256" key="7">
    <source>
        <dbReference type="PROSITE-ProRule" id="PRU10141"/>
    </source>
</evidence>
<dbReference type="InterPro" id="IPR000719">
    <property type="entry name" value="Prot_kinase_dom"/>
</dbReference>
<evidence type="ECO:0000256" key="8">
    <source>
        <dbReference type="SAM" id="MobiDB-lite"/>
    </source>
</evidence>
<dbReference type="PROSITE" id="PS00107">
    <property type="entry name" value="PROTEIN_KINASE_ATP"/>
    <property type="match status" value="1"/>
</dbReference>
<dbReference type="InterPro" id="IPR011009">
    <property type="entry name" value="Kinase-like_dom_sf"/>
</dbReference>
<dbReference type="InterPro" id="IPR011047">
    <property type="entry name" value="Quinoprotein_ADH-like_sf"/>
</dbReference>
<feature type="binding site" evidence="7">
    <location>
        <position position="37"/>
    </location>
    <ligand>
        <name>ATP</name>
        <dbReference type="ChEBI" id="CHEBI:30616"/>
    </ligand>
</feature>
<dbReference type="PROSITE" id="PS00108">
    <property type="entry name" value="PROTEIN_KINASE_ST"/>
    <property type="match status" value="1"/>
</dbReference>
<dbReference type="Gene3D" id="2.40.10.480">
    <property type="match status" value="1"/>
</dbReference>
<keyword evidence="11" id="KW-1185">Reference proteome</keyword>
<dbReference type="GO" id="GO:0043041">
    <property type="term" value="P:amino acid activation for nonribosomal peptide biosynthetic process"/>
    <property type="evidence" value="ECO:0007669"/>
    <property type="project" value="TreeGrafter"/>
</dbReference>
<feature type="region of interest" description="Disordered" evidence="8">
    <location>
        <begin position="366"/>
        <end position="387"/>
    </location>
</feature>
<dbReference type="GO" id="GO:0004674">
    <property type="term" value="F:protein serine/threonine kinase activity"/>
    <property type="evidence" value="ECO:0007669"/>
    <property type="project" value="UniProtKB-KW"/>
</dbReference>
<keyword evidence="5" id="KW-0418">Kinase</keyword>
<feature type="compositionally biased region" description="Low complexity" evidence="8">
    <location>
        <begin position="312"/>
        <end position="327"/>
    </location>
</feature>
<evidence type="ECO:0000256" key="1">
    <source>
        <dbReference type="ARBA" id="ARBA00012513"/>
    </source>
</evidence>
<dbReference type="Pfam" id="PF13360">
    <property type="entry name" value="PQQ_2"/>
    <property type="match status" value="2"/>
</dbReference>
<comment type="caution">
    <text evidence="10">The sequence shown here is derived from an EMBL/GenBank/DDBJ whole genome shotgun (WGS) entry which is preliminary data.</text>
</comment>
<dbReference type="AlphaFoldDB" id="A0AA41TXL5"/>
<organism evidence="10 11">
    <name type="scientific">Yinghuangia soli</name>
    <dbReference type="NCBI Taxonomy" id="2908204"/>
    <lineage>
        <taxon>Bacteria</taxon>
        <taxon>Bacillati</taxon>
        <taxon>Actinomycetota</taxon>
        <taxon>Actinomycetes</taxon>
        <taxon>Kitasatosporales</taxon>
        <taxon>Streptomycetaceae</taxon>
        <taxon>Yinghuangia</taxon>
    </lineage>
</organism>
<dbReference type="GO" id="GO:0005524">
    <property type="term" value="F:ATP binding"/>
    <property type="evidence" value="ECO:0007669"/>
    <property type="project" value="UniProtKB-UniRule"/>
</dbReference>
<dbReference type="InterPro" id="IPR052091">
    <property type="entry name" value="Beta-ala_Activ/Resist"/>
</dbReference>
<dbReference type="InterPro" id="IPR017441">
    <property type="entry name" value="Protein_kinase_ATP_BS"/>
</dbReference>
<evidence type="ECO:0000259" key="9">
    <source>
        <dbReference type="PROSITE" id="PS50011"/>
    </source>
</evidence>
<dbReference type="InterPro" id="IPR018391">
    <property type="entry name" value="PQQ_b-propeller_rpt"/>
</dbReference>
<evidence type="ECO:0000256" key="5">
    <source>
        <dbReference type="ARBA" id="ARBA00022777"/>
    </source>
</evidence>
<dbReference type="SMART" id="SM00564">
    <property type="entry name" value="PQQ"/>
    <property type="match status" value="8"/>
</dbReference>
<feature type="compositionally biased region" description="Low complexity" evidence="8">
    <location>
        <begin position="281"/>
        <end position="296"/>
    </location>
</feature>
<keyword evidence="4 7" id="KW-0547">Nucleotide-binding</keyword>
<dbReference type="Pfam" id="PF00069">
    <property type="entry name" value="Pkinase"/>
    <property type="match status" value="1"/>
</dbReference>
<keyword evidence="3" id="KW-0808">Transferase</keyword>
<dbReference type="FunFam" id="1.10.510.10:FF:000021">
    <property type="entry name" value="Serine/threonine protein kinase"/>
    <property type="match status" value="1"/>
</dbReference>
<feature type="compositionally biased region" description="Basic and acidic residues" evidence="8">
    <location>
        <begin position="298"/>
        <end position="311"/>
    </location>
</feature>
<evidence type="ECO:0000313" key="10">
    <source>
        <dbReference type="EMBL" id="MCF2526963.1"/>
    </source>
</evidence>
<evidence type="ECO:0000313" key="11">
    <source>
        <dbReference type="Proteomes" id="UP001165378"/>
    </source>
</evidence>
<dbReference type="Gene3D" id="2.130.10.10">
    <property type="entry name" value="YVTN repeat-like/Quinoprotein amine dehydrogenase"/>
    <property type="match status" value="2"/>
</dbReference>
<gene>
    <name evidence="10" type="ORF">LZ495_06995</name>
</gene>
<proteinExistence type="predicted"/>
<accession>A0AA41TXL5</accession>
<dbReference type="InterPro" id="IPR015943">
    <property type="entry name" value="WD40/YVTN_repeat-like_dom_sf"/>
</dbReference>
<dbReference type="InterPro" id="IPR008271">
    <property type="entry name" value="Ser/Thr_kinase_AS"/>
</dbReference>
<dbReference type="PROSITE" id="PS50011">
    <property type="entry name" value="PROTEIN_KINASE_DOM"/>
    <property type="match status" value="1"/>
</dbReference>
<dbReference type="PANTHER" id="PTHR44394:SF1">
    <property type="entry name" value="BETA-ALANINE-ACTIVATING ENZYME"/>
    <property type="match status" value="1"/>
</dbReference>
<dbReference type="CDD" id="cd14014">
    <property type="entry name" value="STKc_PknB_like"/>
    <property type="match status" value="1"/>
</dbReference>
<feature type="domain" description="Protein kinase" evidence="9">
    <location>
        <begin position="8"/>
        <end position="267"/>
    </location>
</feature>
<dbReference type="SUPFAM" id="SSF56112">
    <property type="entry name" value="Protein kinase-like (PK-like)"/>
    <property type="match status" value="1"/>
</dbReference>
<evidence type="ECO:0000256" key="3">
    <source>
        <dbReference type="ARBA" id="ARBA00022679"/>
    </source>
</evidence>
<dbReference type="Gene3D" id="1.10.510.10">
    <property type="entry name" value="Transferase(Phosphotransferase) domain 1"/>
    <property type="match status" value="1"/>
</dbReference>
<evidence type="ECO:0000256" key="2">
    <source>
        <dbReference type="ARBA" id="ARBA00022527"/>
    </source>
</evidence>
<evidence type="ECO:0000256" key="6">
    <source>
        <dbReference type="ARBA" id="ARBA00022840"/>
    </source>
</evidence>